<dbReference type="InterPro" id="IPR050572">
    <property type="entry name" value="Fe-S_Ferredoxin"/>
</dbReference>
<evidence type="ECO:0000256" key="4">
    <source>
        <dbReference type="ARBA" id="ARBA00023014"/>
    </source>
</evidence>
<dbReference type="PANTHER" id="PTHR43687:SF3">
    <property type="entry name" value="4FE-4S FERREDOXIN-TYPE DOMAIN-CONTAINING PROTEIN"/>
    <property type="match status" value="1"/>
</dbReference>
<evidence type="ECO:0000256" key="1">
    <source>
        <dbReference type="ARBA" id="ARBA00022485"/>
    </source>
</evidence>
<dbReference type="RefSeq" id="WP_015526617.1">
    <property type="nucleotide sequence ID" value="NZ_PSQG01000007.1"/>
</dbReference>
<protein>
    <submittedName>
        <fullName evidence="6">Ferredoxin family protein</fullName>
    </submittedName>
</protein>
<accession>A0A367G1S4</accession>
<dbReference type="GO" id="GO:0046872">
    <property type="term" value="F:metal ion binding"/>
    <property type="evidence" value="ECO:0007669"/>
    <property type="project" value="UniProtKB-KW"/>
</dbReference>
<dbReference type="Proteomes" id="UP000253208">
    <property type="component" value="Unassembled WGS sequence"/>
</dbReference>
<proteinExistence type="predicted"/>
<dbReference type="EMBL" id="PSQG01000007">
    <property type="protein sequence ID" value="RCH44570.1"/>
    <property type="molecule type" value="Genomic_DNA"/>
</dbReference>
<keyword evidence="1" id="KW-0004">4Fe-4S</keyword>
<dbReference type="AlphaFoldDB" id="A0A367G1S4"/>
<evidence type="ECO:0000256" key="2">
    <source>
        <dbReference type="ARBA" id="ARBA00022723"/>
    </source>
</evidence>
<dbReference type="GO" id="GO:0051539">
    <property type="term" value="F:4 iron, 4 sulfur cluster binding"/>
    <property type="evidence" value="ECO:0007669"/>
    <property type="project" value="UniProtKB-KW"/>
</dbReference>
<keyword evidence="2" id="KW-0479">Metal-binding</keyword>
<dbReference type="InterPro" id="IPR017900">
    <property type="entry name" value="4Fe4S_Fe_S_CS"/>
</dbReference>
<dbReference type="PANTHER" id="PTHR43687">
    <property type="entry name" value="ADENYLYLSULFATE REDUCTASE, BETA SUBUNIT"/>
    <property type="match status" value="1"/>
</dbReference>
<evidence type="ECO:0000313" key="7">
    <source>
        <dbReference type="Proteomes" id="UP000253208"/>
    </source>
</evidence>
<dbReference type="PROSITE" id="PS51379">
    <property type="entry name" value="4FE4S_FER_2"/>
    <property type="match status" value="2"/>
</dbReference>
<feature type="domain" description="4Fe-4S ferredoxin-type" evidence="5">
    <location>
        <begin position="31"/>
        <end position="60"/>
    </location>
</feature>
<evidence type="ECO:0000256" key="3">
    <source>
        <dbReference type="ARBA" id="ARBA00023004"/>
    </source>
</evidence>
<keyword evidence="3" id="KW-0408">Iron</keyword>
<sequence length="103" mass="11310">MSIRIDQKKCVGCRKCSEVCPGTLIVMEDKKAVMKYPKNCWGCVSCVKECKAGAIDFFLGADIGGNGSIMNVKSEGDILHWIITKTDGSTSVIDVDRRNSNKY</sequence>
<dbReference type="Pfam" id="PF13187">
    <property type="entry name" value="Fer4_9"/>
    <property type="match status" value="1"/>
</dbReference>
<dbReference type="Gene3D" id="3.30.70.20">
    <property type="match status" value="1"/>
</dbReference>
<evidence type="ECO:0000259" key="5">
    <source>
        <dbReference type="PROSITE" id="PS51379"/>
    </source>
</evidence>
<dbReference type="PROSITE" id="PS00198">
    <property type="entry name" value="4FE4S_FER_1"/>
    <property type="match status" value="1"/>
</dbReference>
<evidence type="ECO:0000313" key="6">
    <source>
        <dbReference type="EMBL" id="RCH44570.1"/>
    </source>
</evidence>
<keyword evidence="4" id="KW-0411">Iron-sulfur</keyword>
<dbReference type="InterPro" id="IPR017896">
    <property type="entry name" value="4Fe4S_Fe-S-bd"/>
</dbReference>
<reference evidence="6 7" key="1">
    <citation type="submission" date="2018-02" db="EMBL/GenBank/DDBJ databases">
        <title>Complete genome sequencing of Faecalibacterium prausnitzii strains isolated from the human gut.</title>
        <authorList>
            <person name="Fitzgerald B.C."/>
            <person name="Shkoporov A.N."/>
            <person name="Ross P.R."/>
            <person name="Hill C."/>
        </authorList>
    </citation>
    <scope>NUCLEOTIDE SEQUENCE [LARGE SCALE GENOMIC DNA]</scope>
    <source>
        <strain evidence="6 7">APC942/31-1</strain>
    </source>
</reference>
<comment type="caution">
    <text evidence="6">The sequence shown here is derived from an EMBL/GenBank/DDBJ whole genome shotgun (WGS) entry which is preliminary data.</text>
</comment>
<name>A0A367G1S4_9FIRM</name>
<dbReference type="SUPFAM" id="SSF54862">
    <property type="entry name" value="4Fe-4S ferredoxins"/>
    <property type="match status" value="1"/>
</dbReference>
<gene>
    <name evidence="6" type="ORF">C4886_06020</name>
</gene>
<feature type="domain" description="4Fe-4S ferredoxin-type" evidence="5">
    <location>
        <begin position="1"/>
        <end position="30"/>
    </location>
</feature>
<organism evidence="6 7">
    <name type="scientific">Blautia obeum</name>
    <dbReference type="NCBI Taxonomy" id="40520"/>
    <lineage>
        <taxon>Bacteria</taxon>
        <taxon>Bacillati</taxon>
        <taxon>Bacillota</taxon>
        <taxon>Clostridia</taxon>
        <taxon>Lachnospirales</taxon>
        <taxon>Lachnospiraceae</taxon>
        <taxon>Blautia</taxon>
    </lineage>
</organism>